<proteinExistence type="predicted"/>
<evidence type="ECO:0000313" key="1">
    <source>
        <dbReference type="EMBL" id="OCT16851.1"/>
    </source>
</evidence>
<keyword evidence="2" id="KW-1185">Reference proteome</keyword>
<dbReference type="EMBL" id="LYPC01000009">
    <property type="protein sequence ID" value="OCT16851.1"/>
    <property type="molecule type" value="Genomic_DNA"/>
</dbReference>
<protein>
    <submittedName>
        <fullName evidence="1">Uncharacterized protein</fullName>
    </submittedName>
</protein>
<dbReference type="Proteomes" id="UP000093309">
    <property type="component" value="Unassembled WGS sequence"/>
</dbReference>
<evidence type="ECO:0000313" key="2">
    <source>
        <dbReference type="Proteomes" id="UP000093309"/>
    </source>
</evidence>
<sequence>MDITFFEVNFNDAEFMKIIISAISDAEFSLERRKKHILHFIKLNTNPLLFDEIHLEPRG</sequence>
<gene>
    <name evidence="1" type="ORF">A8709_00615</name>
</gene>
<reference evidence="2" key="1">
    <citation type="submission" date="2016-05" db="EMBL/GenBank/DDBJ databases">
        <title>Paenibacillus oryzae. sp. nov., isolated from the rice root.</title>
        <authorList>
            <person name="Zhang J."/>
            <person name="Zhang X."/>
        </authorList>
    </citation>
    <scope>NUCLEOTIDE SEQUENCE [LARGE SCALE GENOMIC DNA]</scope>
    <source>
        <strain evidence="2">KCTC13222</strain>
    </source>
</reference>
<dbReference type="AlphaFoldDB" id="A0A1C1A8B1"/>
<comment type="caution">
    <text evidence="1">The sequence shown here is derived from an EMBL/GenBank/DDBJ whole genome shotgun (WGS) entry which is preliminary data.</text>
</comment>
<accession>A0A1C1A8B1</accession>
<name>A0A1C1A8B1_9BACL</name>
<organism evidence="1 2">
    <name type="scientific">Paenibacillus pectinilyticus</name>
    <dbReference type="NCBI Taxonomy" id="512399"/>
    <lineage>
        <taxon>Bacteria</taxon>
        <taxon>Bacillati</taxon>
        <taxon>Bacillota</taxon>
        <taxon>Bacilli</taxon>
        <taxon>Bacillales</taxon>
        <taxon>Paenibacillaceae</taxon>
        <taxon>Paenibacillus</taxon>
    </lineage>
</organism>